<evidence type="ECO:0000313" key="3">
    <source>
        <dbReference type="Proteomes" id="UP000644020"/>
    </source>
</evidence>
<protein>
    <submittedName>
        <fullName evidence="2">Uncharacterized protein</fullName>
    </submittedName>
</protein>
<proteinExistence type="predicted"/>
<organism evidence="2 3">
    <name type="scientific">Streptomyces termitum</name>
    <dbReference type="NCBI Taxonomy" id="67368"/>
    <lineage>
        <taxon>Bacteria</taxon>
        <taxon>Bacillati</taxon>
        <taxon>Actinomycetota</taxon>
        <taxon>Actinomycetes</taxon>
        <taxon>Kitasatosporales</taxon>
        <taxon>Streptomycetaceae</taxon>
        <taxon>Streptomyces</taxon>
    </lineage>
</organism>
<keyword evidence="3" id="KW-1185">Reference proteome</keyword>
<comment type="caution">
    <text evidence="2">The sequence shown here is derived from an EMBL/GenBank/DDBJ whole genome shotgun (WGS) entry which is preliminary data.</text>
</comment>
<evidence type="ECO:0000313" key="2">
    <source>
        <dbReference type="EMBL" id="GHB10423.1"/>
    </source>
</evidence>
<reference evidence="2" key="1">
    <citation type="journal article" date="2014" name="Int. J. Syst. Evol. Microbiol.">
        <title>Complete genome sequence of Corynebacterium casei LMG S-19264T (=DSM 44701T), isolated from a smear-ripened cheese.</title>
        <authorList>
            <consortium name="US DOE Joint Genome Institute (JGI-PGF)"/>
            <person name="Walter F."/>
            <person name="Albersmeier A."/>
            <person name="Kalinowski J."/>
            <person name="Ruckert C."/>
        </authorList>
    </citation>
    <scope>NUCLEOTIDE SEQUENCE</scope>
    <source>
        <strain evidence="2">JCM 4518</strain>
    </source>
</reference>
<feature type="region of interest" description="Disordered" evidence="1">
    <location>
        <begin position="1"/>
        <end position="24"/>
    </location>
</feature>
<accession>A0A918WD31</accession>
<dbReference type="Proteomes" id="UP000644020">
    <property type="component" value="Unassembled WGS sequence"/>
</dbReference>
<reference evidence="2" key="2">
    <citation type="submission" date="2020-09" db="EMBL/GenBank/DDBJ databases">
        <authorList>
            <person name="Sun Q."/>
            <person name="Ohkuma M."/>
        </authorList>
    </citation>
    <scope>NUCLEOTIDE SEQUENCE</scope>
    <source>
        <strain evidence="2">JCM 4518</strain>
    </source>
</reference>
<dbReference type="EMBL" id="BMUL01000027">
    <property type="protein sequence ID" value="GHB10423.1"/>
    <property type="molecule type" value="Genomic_DNA"/>
</dbReference>
<sequence>MPRRRPGRIRAGIPDRHQSQNSRPVIDRLSSRALSEIVRLERTRNYLQPGDTSAALRLWKDYVHRPERELWHDDEFGNVHWYCCGDPLEGRALLDGVIRAMSPRGARELRKIIEELDAFMGPPYPATDRRR</sequence>
<dbReference type="AlphaFoldDB" id="A0A918WD31"/>
<evidence type="ECO:0000256" key="1">
    <source>
        <dbReference type="SAM" id="MobiDB-lite"/>
    </source>
</evidence>
<name>A0A918WD31_9ACTN</name>
<gene>
    <name evidence="2" type="ORF">GCM10010305_61590</name>
</gene>